<evidence type="ECO:0000256" key="1">
    <source>
        <dbReference type="ARBA" id="ARBA00007689"/>
    </source>
</evidence>
<reference evidence="3 4" key="1">
    <citation type="submission" date="2015-12" db="EMBL/GenBank/DDBJ databases">
        <authorList>
            <person name="Shamseldin A."/>
            <person name="Moawad H."/>
            <person name="Abd El-Rahim W.M."/>
            <person name="Sadowsky M.J."/>
        </authorList>
    </citation>
    <scope>NUCLEOTIDE SEQUENCE [LARGE SCALE GENOMIC DNA]</scope>
    <source>
        <strain evidence="3 4">JC234</strain>
    </source>
</reference>
<feature type="domain" description="YCII-related" evidence="2">
    <location>
        <begin position="1"/>
        <end position="89"/>
    </location>
</feature>
<proteinExistence type="inferred from homology"/>
<comment type="caution">
    <text evidence="3">The sequence shown here is derived from an EMBL/GenBank/DDBJ whole genome shotgun (WGS) entry which is preliminary data.</text>
</comment>
<dbReference type="Pfam" id="PF03795">
    <property type="entry name" value="YCII"/>
    <property type="match status" value="1"/>
</dbReference>
<dbReference type="Gene3D" id="3.30.70.1060">
    <property type="entry name" value="Dimeric alpha+beta barrel"/>
    <property type="match status" value="1"/>
</dbReference>
<dbReference type="STRING" id="1480615.AWJ14_04240"/>
<name>A0A1C1YZN0_9HYPH</name>
<dbReference type="SUPFAM" id="SSF54909">
    <property type="entry name" value="Dimeric alpha+beta barrel"/>
    <property type="match status" value="1"/>
</dbReference>
<dbReference type="AlphaFoldDB" id="A0A1C1YZN0"/>
<organism evidence="3 4">
    <name type="scientific">Hoeflea olei</name>
    <dbReference type="NCBI Taxonomy" id="1480615"/>
    <lineage>
        <taxon>Bacteria</taxon>
        <taxon>Pseudomonadati</taxon>
        <taxon>Pseudomonadota</taxon>
        <taxon>Alphaproteobacteria</taxon>
        <taxon>Hyphomicrobiales</taxon>
        <taxon>Rhizobiaceae</taxon>
        <taxon>Hoeflea</taxon>
    </lineage>
</organism>
<dbReference type="PANTHER" id="PTHR33606:SF3">
    <property type="entry name" value="PROTEIN YCII"/>
    <property type="match status" value="1"/>
</dbReference>
<dbReference type="InterPro" id="IPR005545">
    <property type="entry name" value="YCII"/>
</dbReference>
<protein>
    <recommendedName>
        <fullName evidence="2">YCII-related domain-containing protein</fullName>
    </recommendedName>
</protein>
<dbReference type="InterPro" id="IPR051807">
    <property type="entry name" value="Sec-metab_biosynth-assoc"/>
</dbReference>
<sequence length="97" mass="10332">MLYALMCKDKPGALDTRMAARPDHVEFLKDLDAKGVLKMAGPLLGDDEKPIGSLVIIAAGSKAEAAAIAAKDPYAVAGLFDSVEIRAFNWVFKNPEA</sequence>
<dbReference type="RefSeq" id="WP_066174884.1">
    <property type="nucleotide sequence ID" value="NZ_LQZT01000002.1"/>
</dbReference>
<dbReference type="PANTHER" id="PTHR33606">
    <property type="entry name" value="PROTEIN YCII"/>
    <property type="match status" value="1"/>
</dbReference>
<dbReference type="InterPro" id="IPR011008">
    <property type="entry name" value="Dimeric_a/b-barrel"/>
</dbReference>
<accession>A0A1C1YZN0</accession>
<dbReference type="EMBL" id="LQZT01000002">
    <property type="protein sequence ID" value="OCW58935.1"/>
    <property type="molecule type" value="Genomic_DNA"/>
</dbReference>
<dbReference type="OrthoDB" id="2293521at2"/>
<evidence type="ECO:0000313" key="3">
    <source>
        <dbReference type="EMBL" id="OCW58935.1"/>
    </source>
</evidence>
<dbReference type="Proteomes" id="UP000094795">
    <property type="component" value="Unassembled WGS sequence"/>
</dbReference>
<gene>
    <name evidence="3" type="ORF">AWJ14_04240</name>
</gene>
<evidence type="ECO:0000313" key="4">
    <source>
        <dbReference type="Proteomes" id="UP000094795"/>
    </source>
</evidence>
<keyword evidence="4" id="KW-1185">Reference proteome</keyword>
<evidence type="ECO:0000259" key="2">
    <source>
        <dbReference type="Pfam" id="PF03795"/>
    </source>
</evidence>
<comment type="similarity">
    <text evidence="1">Belongs to the YciI family.</text>
</comment>